<evidence type="ECO:0000256" key="5">
    <source>
        <dbReference type="ARBA" id="ARBA00022729"/>
    </source>
</evidence>
<evidence type="ECO:0000256" key="9">
    <source>
        <dbReference type="ARBA" id="ARBA00023235"/>
    </source>
</evidence>
<dbReference type="Gene3D" id="3.10.50.40">
    <property type="match status" value="1"/>
</dbReference>
<dbReference type="InterPro" id="IPR027304">
    <property type="entry name" value="Trigger_fact/SurA_dom_sf"/>
</dbReference>
<dbReference type="PROSITE" id="PS50198">
    <property type="entry name" value="PPIC_PPIASE_2"/>
    <property type="match status" value="1"/>
</dbReference>
<dbReference type="Gene3D" id="1.10.4030.10">
    <property type="entry name" value="Porin chaperone SurA, peptide-binding domain"/>
    <property type="match status" value="1"/>
</dbReference>
<dbReference type="EC" id="5.2.1.8" evidence="11"/>
<dbReference type="HAMAP" id="MF_01145">
    <property type="entry name" value="Foldase_PrsA"/>
    <property type="match status" value="1"/>
</dbReference>
<dbReference type="SUPFAM" id="SSF109998">
    <property type="entry name" value="Triger factor/SurA peptide-binding domain-like"/>
    <property type="match status" value="1"/>
</dbReference>
<keyword evidence="9 11" id="KW-0413">Isomerase</keyword>
<keyword evidence="4 11" id="KW-1003">Cell membrane</keyword>
<keyword evidence="6 11" id="KW-0697">Rotamase</keyword>
<feature type="chain" id="PRO_5047271491" description="Foldase protein PrsA" evidence="12">
    <location>
        <begin position="25"/>
        <end position="305"/>
    </location>
</feature>
<gene>
    <name evidence="11" type="primary">prsA</name>
    <name evidence="14" type="ORF">SAMN05216431_102131</name>
</gene>
<evidence type="ECO:0000256" key="4">
    <source>
        <dbReference type="ARBA" id="ARBA00022475"/>
    </source>
</evidence>
<evidence type="ECO:0000256" key="6">
    <source>
        <dbReference type="ARBA" id="ARBA00023110"/>
    </source>
</evidence>
<dbReference type="InterPro" id="IPR023058">
    <property type="entry name" value="PPIase_PpiC_CS"/>
</dbReference>
<accession>A0ABY1A9Q5</accession>
<comment type="function">
    <text evidence="11">Plays a major role in protein secretion by helping the post-translocational extracellular folding of several secreted proteins.</text>
</comment>
<comment type="similarity">
    <text evidence="3 11">Belongs to the PrsA family.</text>
</comment>
<evidence type="ECO:0000313" key="14">
    <source>
        <dbReference type="EMBL" id="SEM41328.1"/>
    </source>
</evidence>
<evidence type="ECO:0000256" key="2">
    <source>
        <dbReference type="ARBA" id="ARBA00004193"/>
    </source>
</evidence>
<comment type="subcellular location">
    <subcellularLocation>
        <location evidence="2">Cell membrane</location>
        <topology evidence="2">Lipid-anchor</topology>
    </subcellularLocation>
</comment>
<dbReference type="Proteomes" id="UP000182089">
    <property type="component" value="Unassembled WGS sequence"/>
</dbReference>
<dbReference type="InterPro" id="IPR050245">
    <property type="entry name" value="PrsA_foldase"/>
</dbReference>
<dbReference type="NCBIfam" id="NF003356">
    <property type="entry name" value="PRK04405.1"/>
    <property type="match status" value="1"/>
</dbReference>
<name>A0ABY1A9Q5_9LACO</name>
<comment type="catalytic activity">
    <reaction evidence="1 11">
        <text>[protein]-peptidylproline (omega=180) = [protein]-peptidylproline (omega=0)</text>
        <dbReference type="Rhea" id="RHEA:16237"/>
        <dbReference type="Rhea" id="RHEA-COMP:10747"/>
        <dbReference type="Rhea" id="RHEA-COMP:10748"/>
        <dbReference type="ChEBI" id="CHEBI:83833"/>
        <dbReference type="ChEBI" id="CHEBI:83834"/>
        <dbReference type="EC" id="5.2.1.8"/>
    </reaction>
</comment>
<dbReference type="InterPro" id="IPR000297">
    <property type="entry name" value="PPIase_PpiC"/>
</dbReference>
<dbReference type="SUPFAM" id="SSF54534">
    <property type="entry name" value="FKBP-like"/>
    <property type="match status" value="1"/>
</dbReference>
<evidence type="ECO:0000256" key="11">
    <source>
        <dbReference type="HAMAP-Rule" id="MF_01145"/>
    </source>
</evidence>
<dbReference type="PANTHER" id="PTHR47245:SF1">
    <property type="entry name" value="FOLDASE PROTEIN PRSA"/>
    <property type="match status" value="1"/>
</dbReference>
<evidence type="ECO:0000256" key="8">
    <source>
        <dbReference type="ARBA" id="ARBA00023139"/>
    </source>
</evidence>
<protein>
    <recommendedName>
        <fullName evidence="11">Foldase protein PrsA</fullName>
        <ecNumber evidence="11">5.2.1.8</ecNumber>
    </recommendedName>
</protein>
<organism evidence="14 15">
    <name type="scientific">Ligilactobacillus ruminis</name>
    <dbReference type="NCBI Taxonomy" id="1623"/>
    <lineage>
        <taxon>Bacteria</taxon>
        <taxon>Bacillati</taxon>
        <taxon>Bacillota</taxon>
        <taxon>Bacilli</taxon>
        <taxon>Lactobacillales</taxon>
        <taxon>Lactobacillaceae</taxon>
        <taxon>Ligilactobacillus</taxon>
    </lineage>
</organism>
<reference evidence="14 15" key="1">
    <citation type="submission" date="2016-10" db="EMBL/GenBank/DDBJ databases">
        <authorList>
            <person name="Varghese N."/>
            <person name="Submissions S."/>
        </authorList>
    </citation>
    <scope>NUCLEOTIDE SEQUENCE [LARGE SCALE GENOMIC DNA]</scope>
    <source>
        <strain evidence="14 15">WC1T17</strain>
    </source>
</reference>
<feature type="domain" description="PpiC" evidence="13">
    <location>
        <begin position="142"/>
        <end position="238"/>
    </location>
</feature>
<sequence length="305" mass="33615">MDVLFNMKKWFVAVASVLMAFTLAACGSKTVATTSGGKITESEYYSSLKKTSSGKQILQEMILNKILEKEYGSKVSDKKVNATYNSYKKQYGSSFSTILTQNGYTKSSFKKNIRSSLLLHEAVVDHTKITNKMLKKQWKSYTPKITVAHILVSKKSDAQAIINELKKDGSYKNFAKLAKAKSTDTSTKSNGGKLSAFDNTDTSLDSSFKAAALKLKQGEYTTTPVKSSYGYHVIYCIKNPGKGKMSDHIKDLKKQIIETKANDSTYMQKILGKVFKGGNVSIKDNDLKDVLSDYVSTSSSSSSSK</sequence>
<feature type="signal peptide" evidence="12">
    <location>
        <begin position="1"/>
        <end position="24"/>
    </location>
</feature>
<dbReference type="PANTHER" id="PTHR47245">
    <property type="entry name" value="PEPTIDYLPROLYL ISOMERASE"/>
    <property type="match status" value="1"/>
</dbReference>
<dbReference type="PROSITE" id="PS01096">
    <property type="entry name" value="PPIC_PPIASE_1"/>
    <property type="match status" value="1"/>
</dbReference>
<keyword evidence="10" id="KW-0449">Lipoprotein</keyword>
<evidence type="ECO:0000256" key="3">
    <source>
        <dbReference type="ARBA" id="ARBA00006071"/>
    </source>
</evidence>
<proteinExistence type="inferred from homology"/>
<evidence type="ECO:0000256" key="10">
    <source>
        <dbReference type="ARBA" id="ARBA00023288"/>
    </source>
</evidence>
<dbReference type="Pfam" id="PF00639">
    <property type="entry name" value="Rotamase"/>
    <property type="match status" value="1"/>
</dbReference>
<keyword evidence="7 11" id="KW-0472">Membrane</keyword>
<evidence type="ECO:0000256" key="7">
    <source>
        <dbReference type="ARBA" id="ARBA00023136"/>
    </source>
</evidence>
<dbReference type="InterPro" id="IPR023059">
    <property type="entry name" value="Foldase_PrsA"/>
</dbReference>
<evidence type="ECO:0000256" key="12">
    <source>
        <dbReference type="SAM" id="SignalP"/>
    </source>
</evidence>
<evidence type="ECO:0000256" key="1">
    <source>
        <dbReference type="ARBA" id="ARBA00000971"/>
    </source>
</evidence>
<keyword evidence="5 11" id="KW-0732">Signal</keyword>
<dbReference type="EMBL" id="FOCC01000002">
    <property type="protein sequence ID" value="SEM41328.1"/>
    <property type="molecule type" value="Genomic_DNA"/>
</dbReference>
<comment type="caution">
    <text evidence="14">The sequence shown here is derived from an EMBL/GenBank/DDBJ whole genome shotgun (WGS) entry which is preliminary data.</text>
</comment>
<evidence type="ECO:0000259" key="13">
    <source>
        <dbReference type="PROSITE" id="PS50198"/>
    </source>
</evidence>
<keyword evidence="8" id="KW-0564">Palmitate</keyword>
<dbReference type="InterPro" id="IPR046357">
    <property type="entry name" value="PPIase_dom_sf"/>
</dbReference>
<evidence type="ECO:0000313" key="15">
    <source>
        <dbReference type="Proteomes" id="UP000182089"/>
    </source>
</evidence>